<reference evidence="4 5" key="1">
    <citation type="submission" date="2020-08" db="EMBL/GenBank/DDBJ databases">
        <title>The Agave Microbiome: Exploring the role of microbial communities in plant adaptations to desert environments.</title>
        <authorList>
            <person name="Partida-Martinez L.P."/>
        </authorList>
    </citation>
    <scope>NUCLEOTIDE SEQUENCE [LARGE SCALE GENOMIC DNA]</scope>
    <source>
        <strain evidence="4 5">AS2.23</strain>
    </source>
</reference>
<dbReference type="GO" id="GO:0005840">
    <property type="term" value="C:ribosome"/>
    <property type="evidence" value="ECO:0007669"/>
    <property type="project" value="UniProtKB-KW"/>
</dbReference>
<dbReference type="RefSeq" id="WP_183392621.1">
    <property type="nucleotide sequence ID" value="NZ_JACHVY010000004.1"/>
</dbReference>
<sequence>MEIGRGFSSAERARVGALYWEAFAAELSPAFGDEATGRAEITASLSADRFLVARRGTEVLGVCGFRTADGGAVDQTWRATRSRLGWAAALRATAVLAPLHRGPVPGVLVLDGLCVAADRRGAGTGSALLTAAGDLAARRGERAVQLSVVDTNPRAEALYRRRGFTVVGGGDLGPLAGVYGFRRYRTLQRAVRPAGGRP</sequence>
<dbReference type="Pfam" id="PF00583">
    <property type="entry name" value="Acetyltransf_1"/>
    <property type="match status" value="1"/>
</dbReference>
<dbReference type="AlphaFoldDB" id="A0A7W4TQ03"/>
<evidence type="ECO:0000256" key="1">
    <source>
        <dbReference type="ARBA" id="ARBA00022679"/>
    </source>
</evidence>
<dbReference type="PANTHER" id="PTHR43877">
    <property type="entry name" value="AMINOALKYLPHOSPHONATE N-ACETYLTRANSFERASE-RELATED-RELATED"/>
    <property type="match status" value="1"/>
</dbReference>
<proteinExistence type="predicted"/>
<dbReference type="SUPFAM" id="SSF55729">
    <property type="entry name" value="Acyl-CoA N-acyltransferases (Nat)"/>
    <property type="match status" value="1"/>
</dbReference>
<feature type="domain" description="N-acetyltransferase" evidence="3">
    <location>
        <begin position="2"/>
        <end position="188"/>
    </location>
</feature>
<dbReference type="InterPro" id="IPR016181">
    <property type="entry name" value="Acyl_CoA_acyltransferase"/>
</dbReference>
<comment type="caution">
    <text evidence="4">The sequence shown here is derived from an EMBL/GenBank/DDBJ whole genome shotgun (WGS) entry which is preliminary data.</text>
</comment>
<evidence type="ECO:0000256" key="2">
    <source>
        <dbReference type="ARBA" id="ARBA00023315"/>
    </source>
</evidence>
<name>A0A7W4TQ03_KINRA</name>
<evidence type="ECO:0000313" key="5">
    <source>
        <dbReference type="Proteomes" id="UP000533269"/>
    </source>
</evidence>
<dbReference type="PROSITE" id="PS51186">
    <property type="entry name" value="GNAT"/>
    <property type="match status" value="1"/>
</dbReference>
<protein>
    <submittedName>
        <fullName evidence="4">Ribosomal protein S18 acetylase RimI-like enzyme</fullName>
    </submittedName>
</protein>
<evidence type="ECO:0000313" key="4">
    <source>
        <dbReference type="EMBL" id="MBB2902991.1"/>
    </source>
</evidence>
<keyword evidence="1" id="KW-0808">Transferase</keyword>
<dbReference type="GO" id="GO:0016747">
    <property type="term" value="F:acyltransferase activity, transferring groups other than amino-acyl groups"/>
    <property type="evidence" value="ECO:0007669"/>
    <property type="project" value="InterPro"/>
</dbReference>
<dbReference type="Proteomes" id="UP000533269">
    <property type="component" value="Unassembled WGS sequence"/>
</dbReference>
<dbReference type="InterPro" id="IPR000182">
    <property type="entry name" value="GNAT_dom"/>
</dbReference>
<gene>
    <name evidence="4" type="ORF">FHR75_003827</name>
</gene>
<accession>A0A7W4TQ03</accession>
<dbReference type="InterPro" id="IPR050832">
    <property type="entry name" value="Bact_Acetyltransf"/>
</dbReference>
<organism evidence="4 5">
    <name type="scientific">Kineococcus radiotolerans</name>
    <dbReference type="NCBI Taxonomy" id="131568"/>
    <lineage>
        <taxon>Bacteria</taxon>
        <taxon>Bacillati</taxon>
        <taxon>Actinomycetota</taxon>
        <taxon>Actinomycetes</taxon>
        <taxon>Kineosporiales</taxon>
        <taxon>Kineosporiaceae</taxon>
        <taxon>Kineococcus</taxon>
    </lineage>
</organism>
<keyword evidence="4" id="KW-0687">Ribonucleoprotein</keyword>
<dbReference type="Gene3D" id="3.40.630.30">
    <property type="match status" value="1"/>
</dbReference>
<keyword evidence="4" id="KW-0689">Ribosomal protein</keyword>
<dbReference type="EMBL" id="JACHVY010000004">
    <property type="protein sequence ID" value="MBB2902991.1"/>
    <property type="molecule type" value="Genomic_DNA"/>
</dbReference>
<reference evidence="4 5" key="2">
    <citation type="submission" date="2020-08" db="EMBL/GenBank/DDBJ databases">
        <authorList>
            <person name="Partida-Martinez L."/>
            <person name="Huntemann M."/>
            <person name="Clum A."/>
            <person name="Wang J."/>
            <person name="Palaniappan K."/>
            <person name="Ritter S."/>
            <person name="Chen I.-M."/>
            <person name="Stamatis D."/>
            <person name="Reddy T."/>
            <person name="O'Malley R."/>
            <person name="Daum C."/>
            <person name="Shapiro N."/>
            <person name="Ivanova N."/>
            <person name="Kyrpides N."/>
            <person name="Woyke T."/>
        </authorList>
    </citation>
    <scope>NUCLEOTIDE SEQUENCE [LARGE SCALE GENOMIC DNA]</scope>
    <source>
        <strain evidence="4 5">AS2.23</strain>
    </source>
</reference>
<evidence type="ECO:0000259" key="3">
    <source>
        <dbReference type="PROSITE" id="PS51186"/>
    </source>
</evidence>
<keyword evidence="2" id="KW-0012">Acyltransferase</keyword>